<dbReference type="AlphaFoldDB" id="A0A4D6LZH8"/>
<name>A0A4D6LZH8_VIGUN</name>
<feature type="compositionally biased region" description="Basic residues" evidence="1">
    <location>
        <begin position="73"/>
        <end position="82"/>
    </location>
</feature>
<dbReference type="EMBL" id="CP039349">
    <property type="protein sequence ID" value="QCD93386.1"/>
    <property type="molecule type" value="Genomic_DNA"/>
</dbReference>
<sequence>MAIERECNKIAESNNNRCVIKTKFEIGEKQLLGFVKGYTNIDGMDEGHHKHRIKGKKRDTQPQTLTNTYQKRGTQRTPKHKRDGTWVRSKRGSIGGRGEWRRSCHLGITPR</sequence>
<evidence type="ECO:0000256" key="1">
    <source>
        <dbReference type="SAM" id="MobiDB-lite"/>
    </source>
</evidence>
<accession>A0A4D6LZH8</accession>
<proteinExistence type="predicted"/>
<organism evidence="2 3">
    <name type="scientific">Vigna unguiculata</name>
    <name type="common">Cowpea</name>
    <dbReference type="NCBI Taxonomy" id="3917"/>
    <lineage>
        <taxon>Eukaryota</taxon>
        <taxon>Viridiplantae</taxon>
        <taxon>Streptophyta</taxon>
        <taxon>Embryophyta</taxon>
        <taxon>Tracheophyta</taxon>
        <taxon>Spermatophyta</taxon>
        <taxon>Magnoliopsida</taxon>
        <taxon>eudicotyledons</taxon>
        <taxon>Gunneridae</taxon>
        <taxon>Pentapetalae</taxon>
        <taxon>rosids</taxon>
        <taxon>fabids</taxon>
        <taxon>Fabales</taxon>
        <taxon>Fabaceae</taxon>
        <taxon>Papilionoideae</taxon>
        <taxon>50 kb inversion clade</taxon>
        <taxon>NPAAA clade</taxon>
        <taxon>indigoferoid/millettioid clade</taxon>
        <taxon>Phaseoleae</taxon>
        <taxon>Vigna</taxon>
    </lineage>
</organism>
<keyword evidence="3" id="KW-1185">Reference proteome</keyword>
<evidence type="ECO:0000313" key="3">
    <source>
        <dbReference type="Proteomes" id="UP000501690"/>
    </source>
</evidence>
<dbReference type="Proteomes" id="UP000501690">
    <property type="component" value="Linkage Group LG5"/>
</dbReference>
<evidence type="ECO:0000313" key="2">
    <source>
        <dbReference type="EMBL" id="QCD93386.1"/>
    </source>
</evidence>
<feature type="region of interest" description="Disordered" evidence="1">
    <location>
        <begin position="69"/>
        <end position="111"/>
    </location>
</feature>
<gene>
    <name evidence="2" type="ORF">DEO72_LG5g1461</name>
</gene>
<protein>
    <submittedName>
        <fullName evidence="2">Uncharacterized protein</fullName>
    </submittedName>
</protein>
<reference evidence="2 3" key="1">
    <citation type="submission" date="2019-04" db="EMBL/GenBank/DDBJ databases">
        <title>An improved genome assembly and genetic linkage map for asparagus bean, Vigna unguiculata ssp. sesquipedialis.</title>
        <authorList>
            <person name="Xia Q."/>
            <person name="Zhang R."/>
            <person name="Dong Y."/>
        </authorList>
    </citation>
    <scope>NUCLEOTIDE SEQUENCE [LARGE SCALE GENOMIC DNA]</scope>
    <source>
        <tissue evidence="2">Leaf</tissue>
    </source>
</reference>